<feature type="domain" description="DNA methylase adenine-specific" evidence="2">
    <location>
        <begin position="106"/>
        <end position="432"/>
    </location>
</feature>
<keyword evidence="3" id="KW-0489">Methyltransferase</keyword>
<dbReference type="EMBL" id="CP049838">
    <property type="protein sequence ID" value="QJT03071.1"/>
    <property type="molecule type" value="Genomic_DNA"/>
</dbReference>
<dbReference type="GO" id="GO:0008170">
    <property type="term" value="F:N-methyltransferase activity"/>
    <property type="evidence" value="ECO:0007669"/>
    <property type="project" value="InterPro"/>
</dbReference>
<dbReference type="AlphaFoldDB" id="A0A6M4WTS7"/>
<dbReference type="Gene3D" id="3.40.50.150">
    <property type="entry name" value="Vaccinia Virus protein VP39"/>
    <property type="match status" value="1"/>
</dbReference>
<dbReference type="GO" id="GO:0003677">
    <property type="term" value="F:DNA binding"/>
    <property type="evidence" value="ECO:0007669"/>
    <property type="project" value="InterPro"/>
</dbReference>
<dbReference type="GO" id="GO:0009307">
    <property type="term" value="P:DNA restriction-modification system"/>
    <property type="evidence" value="ECO:0007669"/>
    <property type="project" value="UniProtKB-KW"/>
</dbReference>
<gene>
    <name evidence="3" type="ORF">G9272_24590</name>
</gene>
<dbReference type="Proteomes" id="UP000502665">
    <property type="component" value="Chromosome"/>
</dbReference>
<reference evidence="3" key="1">
    <citation type="submission" date="2020-03" db="EMBL/GenBank/DDBJ databases">
        <title>Molecular networking-based the target discovery of potent antiproliferative macrolactams: 5/6/7/16 polycyclic ansamycins and glycosylated trienomycin from Streptomyces cacaoi subsp. asoensis.</title>
        <authorList>
            <person name="Liu L.-L."/>
        </authorList>
    </citation>
    <scope>NUCLEOTIDE SEQUENCE [LARGE SCALE GENOMIC DNA]</scope>
    <source>
        <strain evidence="3">H2S5</strain>
    </source>
</reference>
<dbReference type="PRINTS" id="PR00507">
    <property type="entry name" value="N12N6MTFRASE"/>
</dbReference>
<sequence length="472" mass="52488">MTRSLAGRLSAQDASRVVIGLIYLRNTAREQPSDVWGRSEKPSWSWLVAQTGKDRHLGPHVRWCLSEWLPEELAREDADARRDFVPALLPAVDGILRKLVVAIDQVDRVGDLLERCLEDLSAVQAKGGHYFTPRDLVRLLVASAAPQSGHRVLDPVCGSAGLLAEADRQVRERTGLRPKLELTGRDIHAGTLQIAQLNLAARGIRADLGTPVDSLGEPPGGAYDIVLANPPFNMTPWYDGSAPRGDDPRWPEPLRPPRDSANFAWILHFAHALAPQGRASFVMADGAAASARRLVEKQLRRQLVQDDLVECVVALPPGLFPHTRISCCLWLLNRDKSPHRGWGEADRRRQVLFVDARRAYELAPGKRQKQRRLAADGTGRILRTLAAWRATEPSSGEGAVRYEDAPNWCASRSSQDIADAEFSLLPAVYTSEDLDEDTSVDQRVDELTWELYTKFEEAQALESELRRALDEL</sequence>
<protein>
    <submittedName>
        <fullName evidence="3">N-6 DNA methylase</fullName>
    </submittedName>
</protein>
<dbReference type="InterPro" id="IPR003356">
    <property type="entry name" value="DNA_methylase_A-5"/>
</dbReference>
<dbReference type="PROSITE" id="PS00092">
    <property type="entry name" value="N6_MTASE"/>
    <property type="match status" value="1"/>
</dbReference>
<dbReference type="GO" id="GO:0032259">
    <property type="term" value="P:methylation"/>
    <property type="evidence" value="ECO:0007669"/>
    <property type="project" value="UniProtKB-KW"/>
</dbReference>
<dbReference type="InterPro" id="IPR029063">
    <property type="entry name" value="SAM-dependent_MTases_sf"/>
</dbReference>
<evidence type="ECO:0000313" key="4">
    <source>
        <dbReference type="Proteomes" id="UP000502665"/>
    </source>
</evidence>
<organism evidence="3 4">
    <name type="scientific">Streptomyces asoensis</name>
    <dbReference type="NCBI Taxonomy" id="249586"/>
    <lineage>
        <taxon>Bacteria</taxon>
        <taxon>Bacillati</taxon>
        <taxon>Actinomycetota</taxon>
        <taxon>Actinomycetes</taxon>
        <taxon>Kitasatosporales</taxon>
        <taxon>Streptomycetaceae</taxon>
        <taxon>Streptomyces</taxon>
    </lineage>
</organism>
<evidence type="ECO:0000256" key="1">
    <source>
        <dbReference type="ARBA" id="ARBA00022747"/>
    </source>
</evidence>
<name>A0A6M4WTS7_9ACTN</name>
<dbReference type="Pfam" id="PF02384">
    <property type="entry name" value="N6_Mtase"/>
    <property type="match status" value="1"/>
</dbReference>
<dbReference type="InterPro" id="IPR002052">
    <property type="entry name" value="DNA_methylase_N6_adenine_CS"/>
</dbReference>
<dbReference type="PANTHER" id="PTHR42998:SF1">
    <property type="entry name" value="TYPE I RESTRICTION ENZYME HINDI METHYLASE SUBUNIT"/>
    <property type="match status" value="1"/>
</dbReference>
<evidence type="ECO:0000259" key="2">
    <source>
        <dbReference type="Pfam" id="PF02384"/>
    </source>
</evidence>
<keyword evidence="3" id="KW-0808">Transferase</keyword>
<dbReference type="RefSeq" id="WP_171398548.1">
    <property type="nucleotide sequence ID" value="NZ_CP049838.1"/>
</dbReference>
<dbReference type="SUPFAM" id="SSF53335">
    <property type="entry name" value="S-adenosyl-L-methionine-dependent methyltransferases"/>
    <property type="match status" value="1"/>
</dbReference>
<dbReference type="InterPro" id="IPR052916">
    <property type="entry name" value="Type-I_RE_MTase_Subunit"/>
</dbReference>
<keyword evidence="4" id="KW-1185">Reference proteome</keyword>
<dbReference type="PANTHER" id="PTHR42998">
    <property type="entry name" value="TYPE I RESTRICTION ENZYME HINDVIIP M PROTEIN-RELATED"/>
    <property type="match status" value="1"/>
</dbReference>
<keyword evidence="1" id="KW-0680">Restriction system</keyword>
<proteinExistence type="predicted"/>
<evidence type="ECO:0000313" key="3">
    <source>
        <dbReference type="EMBL" id="QJT03071.1"/>
    </source>
</evidence>
<accession>A0A6M4WTS7</accession>